<dbReference type="AlphaFoldDB" id="A0A1I3YGE7"/>
<keyword evidence="3" id="KW-1185">Reference proteome</keyword>
<name>A0A1I3YGE7_9ACTN</name>
<dbReference type="Pfam" id="PF12728">
    <property type="entry name" value="HTH_17"/>
    <property type="match status" value="1"/>
</dbReference>
<dbReference type="InterPro" id="IPR041657">
    <property type="entry name" value="HTH_17"/>
</dbReference>
<evidence type="ECO:0000313" key="3">
    <source>
        <dbReference type="Proteomes" id="UP000199111"/>
    </source>
</evidence>
<feature type="domain" description="Helix-turn-helix" evidence="1">
    <location>
        <begin position="4"/>
        <end position="50"/>
    </location>
</feature>
<reference evidence="3" key="1">
    <citation type="submission" date="2016-10" db="EMBL/GenBank/DDBJ databases">
        <authorList>
            <person name="Varghese N."/>
            <person name="Submissions S."/>
        </authorList>
    </citation>
    <scope>NUCLEOTIDE SEQUENCE [LARGE SCALE GENOMIC DNA]</scope>
    <source>
        <strain evidence="3">CGMCC 4.2126</strain>
    </source>
</reference>
<dbReference type="RefSeq" id="WP_093889782.1">
    <property type="nucleotide sequence ID" value="NZ_FOQY01000022.1"/>
</dbReference>
<accession>A0A1I3YGE7</accession>
<gene>
    <name evidence="2" type="ORF">SAMN05216275_12217</name>
</gene>
<dbReference type="EMBL" id="FOQY01000022">
    <property type="protein sequence ID" value="SFK30934.1"/>
    <property type="molecule type" value="Genomic_DNA"/>
</dbReference>
<sequence>MDELLKAHEAAALLHTSERFVRRLIAERRIEFVKVGRHVRIRESALLAFVVAGTVEPLTTHDVTGKAA</sequence>
<protein>
    <submittedName>
        <fullName evidence="2">DNA binding domain-containing protein, excisionase family</fullName>
    </submittedName>
</protein>
<dbReference type="GO" id="GO:0003677">
    <property type="term" value="F:DNA binding"/>
    <property type="evidence" value="ECO:0007669"/>
    <property type="project" value="InterPro"/>
</dbReference>
<evidence type="ECO:0000259" key="1">
    <source>
        <dbReference type="Pfam" id="PF12728"/>
    </source>
</evidence>
<dbReference type="Proteomes" id="UP000199111">
    <property type="component" value="Unassembled WGS sequence"/>
</dbReference>
<organism evidence="2 3">
    <name type="scientific">Streptosporangium canum</name>
    <dbReference type="NCBI Taxonomy" id="324952"/>
    <lineage>
        <taxon>Bacteria</taxon>
        <taxon>Bacillati</taxon>
        <taxon>Actinomycetota</taxon>
        <taxon>Actinomycetes</taxon>
        <taxon>Streptosporangiales</taxon>
        <taxon>Streptosporangiaceae</taxon>
        <taxon>Streptosporangium</taxon>
    </lineage>
</organism>
<dbReference type="GeneID" id="96301121"/>
<dbReference type="InterPro" id="IPR010093">
    <property type="entry name" value="SinI_DNA-bd"/>
</dbReference>
<dbReference type="NCBIfam" id="TIGR01764">
    <property type="entry name" value="excise"/>
    <property type="match status" value="1"/>
</dbReference>
<proteinExistence type="predicted"/>
<evidence type="ECO:0000313" key="2">
    <source>
        <dbReference type="EMBL" id="SFK30934.1"/>
    </source>
</evidence>